<dbReference type="InterPro" id="IPR014940">
    <property type="entry name" value="BAAT_C"/>
</dbReference>
<evidence type="ECO:0000313" key="5">
    <source>
        <dbReference type="EMBL" id="QQX24928.1"/>
    </source>
</evidence>
<evidence type="ECO:0000256" key="2">
    <source>
        <dbReference type="PIRSR" id="PIRSR016521-1"/>
    </source>
</evidence>
<evidence type="ECO:0000313" key="6">
    <source>
        <dbReference type="Proteomes" id="UP000595512"/>
    </source>
</evidence>
<dbReference type="InterPro" id="IPR006862">
    <property type="entry name" value="Thio_Ohase/aa_AcTrfase"/>
</dbReference>
<dbReference type="Proteomes" id="UP000595512">
    <property type="component" value="Chromosome"/>
</dbReference>
<feature type="active site" description="Charge relay system" evidence="2">
    <location>
        <position position="348"/>
    </location>
</feature>
<dbReference type="PIRSF" id="PIRSF016521">
    <property type="entry name" value="Acyl-CoA_hydro"/>
    <property type="match status" value="1"/>
</dbReference>
<evidence type="ECO:0000256" key="1">
    <source>
        <dbReference type="ARBA" id="ARBA00006538"/>
    </source>
</evidence>
<dbReference type="Pfam" id="PF04775">
    <property type="entry name" value="Bile_Hydr_Trans"/>
    <property type="match status" value="1"/>
</dbReference>
<dbReference type="RefSeq" id="WP_107920100.1">
    <property type="nucleotide sequence ID" value="NZ_CP066701.1"/>
</dbReference>
<dbReference type="InterPro" id="IPR029058">
    <property type="entry name" value="AB_hydrolase_fold"/>
</dbReference>
<dbReference type="Gene3D" id="2.60.40.2240">
    <property type="entry name" value="Acyl-CoA thioester hydrolase/BAAT N-terminal domain"/>
    <property type="match status" value="1"/>
</dbReference>
<dbReference type="SUPFAM" id="SSF53474">
    <property type="entry name" value="alpha/beta-Hydrolases"/>
    <property type="match status" value="1"/>
</dbReference>
<feature type="domain" description="Acyl-CoA thioester hydrolase/bile acid-CoA amino acid N-acetyltransferase" evidence="3">
    <location>
        <begin position="19"/>
        <end position="143"/>
    </location>
</feature>
<dbReference type="AlphaFoldDB" id="A0AB37HJM0"/>
<sequence>MSILNEPKIVVDSQVSLIDCPIEIQARGLHHTKEYTIRLKRRSITQKAVKYWESKAVFCADYNGLISLNEQAPLSGSYSIKDGMGLFWSLEVVKTHENVNEPYHMLAPHKFIISLEHDGKIVDEKQITRLWYSSDVVRIPVREEGIVGTYFQHKSDKKLPGIIVVGGSEGGIYEFLDGLLASKGFNVLALGYFGIEKLPNSLANIPLEYVQKAIHWLKARNEVDDRWLGIHGTSRGGELALWSASLFPDIKATVSLNGSAVSFSGIDPWSDDANLPPAWTYKNKPLPYASKKNPVEVALKCKQMWYKNQNPLTIWYQTLISDQTILDEAIIPVEKSNSSFLFISGEDDANFDSASLNQEAIKRLKTHKHPYPYEKLVYSGAGHEVGFPYIPILANSWTGGTKQETAHASQKAWKRTIEFFKESYHSATM</sequence>
<evidence type="ECO:0000259" key="4">
    <source>
        <dbReference type="Pfam" id="PF08840"/>
    </source>
</evidence>
<dbReference type="GO" id="GO:0006637">
    <property type="term" value="P:acyl-CoA metabolic process"/>
    <property type="evidence" value="ECO:0007669"/>
    <property type="project" value="InterPro"/>
</dbReference>
<feature type="domain" description="BAAT/Acyl-CoA thioester hydrolase C-terminal" evidence="4">
    <location>
        <begin position="205"/>
        <end position="423"/>
    </location>
</feature>
<gene>
    <name evidence="5" type="ORF">JGZ69_19720</name>
</gene>
<dbReference type="Pfam" id="PF08840">
    <property type="entry name" value="BAAT_C"/>
    <property type="match status" value="1"/>
</dbReference>
<feature type="active site" description="Charge relay system" evidence="2">
    <location>
        <position position="234"/>
    </location>
</feature>
<dbReference type="GO" id="GO:0047617">
    <property type="term" value="F:fatty acyl-CoA hydrolase activity"/>
    <property type="evidence" value="ECO:0007669"/>
    <property type="project" value="TreeGrafter"/>
</dbReference>
<reference evidence="5 6" key="1">
    <citation type="submission" date="2020-12" db="EMBL/GenBank/DDBJ databases">
        <title>Taxonomic evaluation of the Bacillus sporothermodurans group of bacteria based on whole genome sequences.</title>
        <authorList>
            <person name="Fiedler G."/>
            <person name="Herbstmann A.-D."/>
            <person name="Doll E."/>
            <person name="Wenning M."/>
            <person name="Brinks E."/>
            <person name="Kabisch J."/>
            <person name="Breitenwieser F."/>
            <person name="Lappann M."/>
            <person name="Boehnlein C."/>
            <person name="Franz C."/>
        </authorList>
    </citation>
    <scope>NUCLEOTIDE SEQUENCE [LARGE SCALE GENOMIC DNA]</scope>
    <source>
        <strain evidence="5 6">DSM 10599</strain>
    </source>
</reference>
<accession>A0AB37HJM0</accession>
<proteinExistence type="inferred from homology"/>
<dbReference type="InterPro" id="IPR016662">
    <property type="entry name" value="Acyl-CoA_thioEstase_long-chain"/>
</dbReference>
<name>A0AB37HJM0_9BACI</name>
<comment type="similarity">
    <text evidence="1">Belongs to the C/M/P thioester hydrolase family.</text>
</comment>
<dbReference type="KEGG" id="hspo:JGZ69_19720"/>
<dbReference type="PANTHER" id="PTHR10824">
    <property type="entry name" value="ACYL-COENZYME A THIOESTERASE-RELATED"/>
    <property type="match status" value="1"/>
</dbReference>
<dbReference type="Gene3D" id="3.40.50.1820">
    <property type="entry name" value="alpha/beta hydrolase"/>
    <property type="match status" value="1"/>
</dbReference>
<dbReference type="EMBL" id="CP066701">
    <property type="protein sequence ID" value="QQX24928.1"/>
    <property type="molecule type" value="Genomic_DNA"/>
</dbReference>
<feature type="active site" description="Charge relay system" evidence="2">
    <location>
        <position position="383"/>
    </location>
</feature>
<dbReference type="PANTHER" id="PTHR10824:SF4">
    <property type="entry name" value="ACYL-COENZYME A THIOESTERASE 1-LIKE"/>
    <property type="match status" value="1"/>
</dbReference>
<organism evidence="5 6">
    <name type="scientific">Heyndrickxia sporothermodurans</name>
    <dbReference type="NCBI Taxonomy" id="46224"/>
    <lineage>
        <taxon>Bacteria</taxon>
        <taxon>Bacillati</taxon>
        <taxon>Bacillota</taxon>
        <taxon>Bacilli</taxon>
        <taxon>Bacillales</taxon>
        <taxon>Bacillaceae</taxon>
        <taxon>Heyndrickxia</taxon>
    </lineage>
</organism>
<dbReference type="GO" id="GO:0006631">
    <property type="term" value="P:fatty acid metabolic process"/>
    <property type="evidence" value="ECO:0007669"/>
    <property type="project" value="TreeGrafter"/>
</dbReference>
<protein>
    <submittedName>
        <fullName evidence="5">Acyl-CoA thioesterase/BAAT N-terminal domain-containing protein</fullName>
    </submittedName>
</protein>
<evidence type="ECO:0000259" key="3">
    <source>
        <dbReference type="Pfam" id="PF04775"/>
    </source>
</evidence>
<dbReference type="InterPro" id="IPR042490">
    <property type="entry name" value="Thio_Ohase/BAAT_N"/>
</dbReference>